<proteinExistence type="predicted"/>
<accession>A0AAX6EAN7</accession>
<sequence>MARKQCRVWWPKPLSTTDSSTSASASARTHLLLLGWWFDSSSSVDVVVAAACPEHQIPPRLPPRSDADLLQEILHSIHLKMPIALQESSTFSILGQCTLESGNQDTKTVCNQTSVSFVNGMQYERKEENAVGECNNLTMECRKASNVEASSSEYCGSCDCVCEPHREVLIKHGNWIQLLSKFPGTMSKELKWIPKFCHMHQNGHIVPISDVHLIIYEPPTYGRHHFRLSYWGYSAQTIAPFKKPKWFNDLQQNLLPPNLEMVVLAFNCTSAARVYFGRHFTTKGSESHFDFLPRLVSIMWYMFAASVAFISTFTYFGLQFFHRFMSFGSCTFFFILLRKLFVHTWNNVHIRSCQFLYWPIFLLDSGFRAQPNVEYAHRATLRKHFMWSSIAMDIILGISFGVAMLINAEAIFIWMLFIARYITDNLLRSGCVWLMGVPAGFKLNTELAELLGMVSLNAIQFFSTLGFFMAFIFWHIIRGLAVSGILFGFTVPAALCIDMLRLATLHIWSLNCLISFLYSRQIQALASLWRLFRGRKWNPLRKRLDSYDYCVEQHVVGSLLFTPLLLLLPTTSVFYMFFTILNTTISFICFMIEMAISILHATPYAEVLLWLVARRRFPSGVWIEFMSCQATFSPSKHRLDQKINSSITNREPETVVSLLHSNYATLRQIIAPSYRHLLQRTNPFSAMPSAYGVLSGQRIPATVQVDLPPTLPWMRVSCRDYWSLCIDSVLACRSSQ</sequence>
<protein>
    <submittedName>
        <fullName evidence="2">Uncharacterized protein</fullName>
    </submittedName>
</protein>
<dbReference type="InterPro" id="IPR007720">
    <property type="entry name" value="PigQ/GPI1"/>
</dbReference>
<feature type="transmembrane region" description="Helical" evidence="1">
    <location>
        <begin position="480"/>
        <end position="500"/>
    </location>
</feature>
<reference evidence="2" key="1">
    <citation type="journal article" date="2023" name="GigaByte">
        <title>Genome assembly of the bearded iris, Iris pallida Lam.</title>
        <authorList>
            <person name="Bruccoleri R.E."/>
            <person name="Oakeley E.J."/>
            <person name="Faust A.M.E."/>
            <person name="Altorfer M."/>
            <person name="Dessus-Babus S."/>
            <person name="Burckhardt D."/>
            <person name="Oertli M."/>
            <person name="Naumann U."/>
            <person name="Petersen F."/>
            <person name="Wong J."/>
        </authorList>
    </citation>
    <scope>NUCLEOTIDE SEQUENCE</scope>
    <source>
        <strain evidence="2">GSM-AAB239-AS_SAM_17_03QT</strain>
    </source>
</reference>
<feature type="transmembrane region" description="Helical" evidence="1">
    <location>
        <begin position="298"/>
        <end position="318"/>
    </location>
</feature>
<dbReference type="Pfam" id="PF05024">
    <property type="entry name" value="Gpi1"/>
    <property type="match status" value="1"/>
</dbReference>
<keyword evidence="1" id="KW-0472">Membrane</keyword>
<feature type="transmembrane region" description="Helical" evidence="1">
    <location>
        <begin position="553"/>
        <end position="578"/>
    </location>
</feature>
<dbReference type="GO" id="GO:0016020">
    <property type="term" value="C:membrane"/>
    <property type="evidence" value="ECO:0007669"/>
    <property type="project" value="InterPro"/>
</dbReference>
<reference evidence="2" key="2">
    <citation type="submission" date="2023-04" db="EMBL/GenBank/DDBJ databases">
        <authorList>
            <person name="Bruccoleri R.E."/>
            <person name="Oakeley E.J."/>
            <person name="Faust A.-M."/>
            <person name="Dessus-Babus S."/>
            <person name="Altorfer M."/>
            <person name="Burckhardt D."/>
            <person name="Oertli M."/>
            <person name="Naumann U."/>
            <person name="Petersen F."/>
            <person name="Wong J."/>
        </authorList>
    </citation>
    <scope>NUCLEOTIDE SEQUENCE</scope>
    <source>
        <strain evidence="2">GSM-AAB239-AS_SAM_17_03QT</strain>
        <tissue evidence="2">Leaf</tissue>
    </source>
</reference>
<dbReference type="EMBL" id="JANAVB010038419">
    <property type="protein sequence ID" value="KAJ6801013.1"/>
    <property type="molecule type" value="Genomic_DNA"/>
</dbReference>
<feature type="transmembrane region" description="Helical" evidence="1">
    <location>
        <begin position="584"/>
        <end position="612"/>
    </location>
</feature>
<dbReference type="PANTHER" id="PTHR47555">
    <property type="entry name" value="N-ACETYLGLUCOSAMINYL TRANSFERASE COMPONENT FAMILY PROTEIN / GPI1 FAMILY PROTEIN"/>
    <property type="match status" value="1"/>
</dbReference>
<organism evidence="2 3">
    <name type="scientific">Iris pallida</name>
    <name type="common">Sweet iris</name>
    <dbReference type="NCBI Taxonomy" id="29817"/>
    <lineage>
        <taxon>Eukaryota</taxon>
        <taxon>Viridiplantae</taxon>
        <taxon>Streptophyta</taxon>
        <taxon>Embryophyta</taxon>
        <taxon>Tracheophyta</taxon>
        <taxon>Spermatophyta</taxon>
        <taxon>Magnoliopsida</taxon>
        <taxon>Liliopsida</taxon>
        <taxon>Asparagales</taxon>
        <taxon>Iridaceae</taxon>
        <taxon>Iridoideae</taxon>
        <taxon>Irideae</taxon>
        <taxon>Iris</taxon>
    </lineage>
</organism>
<dbReference type="AlphaFoldDB" id="A0AAX6EAN7"/>
<keyword evidence="1" id="KW-0812">Transmembrane</keyword>
<dbReference type="GO" id="GO:0006506">
    <property type="term" value="P:GPI anchor biosynthetic process"/>
    <property type="evidence" value="ECO:0007669"/>
    <property type="project" value="InterPro"/>
</dbReference>
<keyword evidence="1" id="KW-1133">Transmembrane helix</keyword>
<evidence type="ECO:0000313" key="2">
    <source>
        <dbReference type="EMBL" id="KAJ6801013.1"/>
    </source>
</evidence>
<dbReference type="PANTHER" id="PTHR47555:SF2">
    <property type="entry name" value="N-ACETYLGLUCOSAMINYL TRANSFERASE COMPONENT FAMILY PROTEIN _ GPI1 FAMILY PROTEIN"/>
    <property type="match status" value="1"/>
</dbReference>
<evidence type="ECO:0000256" key="1">
    <source>
        <dbReference type="SAM" id="Phobius"/>
    </source>
</evidence>
<evidence type="ECO:0000313" key="3">
    <source>
        <dbReference type="Proteomes" id="UP001140949"/>
    </source>
</evidence>
<feature type="transmembrane region" description="Helical" evidence="1">
    <location>
        <begin position="450"/>
        <end position="473"/>
    </location>
</feature>
<name>A0AAX6EAN7_IRIPA</name>
<feature type="transmembrane region" description="Helical" evidence="1">
    <location>
        <begin position="390"/>
        <end position="417"/>
    </location>
</feature>
<comment type="caution">
    <text evidence="2">The sequence shown here is derived from an EMBL/GenBank/DDBJ whole genome shotgun (WGS) entry which is preliminary data.</text>
</comment>
<keyword evidence="3" id="KW-1185">Reference proteome</keyword>
<dbReference type="Proteomes" id="UP001140949">
    <property type="component" value="Unassembled WGS sequence"/>
</dbReference>
<feature type="transmembrane region" description="Helical" evidence="1">
    <location>
        <begin position="324"/>
        <end position="341"/>
    </location>
</feature>
<gene>
    <name evidence="2" type="ORF">M6B38_199355</name>
</gene>